<dbReference type="PANTHER" id="PTHR11566:SF212">
    <property type="entry name" value="DYNAMIN"/>
    <property type="match status" value="1"/>
</dbReference>
<comment type="similarity">
    <text evidence="6">Belongs to the TRAFAC class dynamin-like GTPase superfamily. Dynamin/Fzo/YdjA family.</text>
</comment>
<dbReference type="InterPro" id="IPR022812">
    <property type="entry name" value="Dynamin"/>
</dbReference>
<dbReference type="InterPro" id="IPR030381">
    <property type="entry name" value="G_DYNAMIN_dom"/>
</dbReference>
<name>A0ABR2X0F2_9FUNG</name>
<keyword evidence="3" id="KW-0378">Hydrolase</keyword>
<dbReference type="PROSITE" id="PS51718">
    <property type="entry name" value="G_DYNAMIN_2"/>
    <property type="match status" value="1"/>
</dbReference>
<evidence type="ECO:0000256" key="4">
    <source>
        <dbReference type="ARBA" id="ARBA00023134"/>
    </source>
</evidence>
<dbReference type="PROSITE" id="PS51388">
    <property type="entry name" value="GED"/>
    <property type="match status" value="1"/>
</dbReference>
<dbReference type="SMART" id="SM00053">
    <property type="entry name" value="DYNc"/>
    <property type="match status" value="1"/>
</dbReference>
<dbReference type="InterPro" id="IPR056495">
    <property type="entry name" value="LIS_MGM1"/>
</dbReference>
<reference evidence="10 11" key="1">
    <citation type="submission" date="2023-04" db="EMBL/GenBank/DDBJ databases">
        <title>Genome of Basidiobolus ranarum AG-B5.</title>
        <authorList>
            <person name="Stajich J.E."/>
            <person name="Carter-House D."/>
            <person name="Gryganskyi A."/>
        </authorList>
    </citation>
    <scope>NUCLEOTIDE SEQUENCE [LARGE SCALE GENOMIC DNA]</scope>
    <source>
        <strain evidence="10 11">AG-B5</strain>
    </source>
</reference>
<dbReference type="EMBL" id="JASJQH010000091">
    <property type="protein sequence ID" value="KAK9767239.1"/>
    <property type="molecule type" value="Genomic_DNA"/>
</dbReference>
<evidence type="ECO:0000313" key="10">
    <source>
        <dbReference type="EMBL" id="KAK9767239.1"/>
    </source>
</evidence>
<dbReference type="PROSITE" id="PS00410">
    <property type="entry name" value="G_DYNAMIN_1"/>
    <property type="match status" value="1"/>
</dbReference>
<evidence type="ECO:0000256" key="1">
    <source>
        <dbReference type="ARBA" id="ARBA00011980"/>
    </source>
</evidence>
<keyword evidence="2 6" id="KW-0547">Nucleotide-binding</keyword>
<dbReference type="InterPro" id="IPR045063">
    <property type="entry name" value="Dynamin_N"/>
</dbReference>
<sequence>MITKLSSVGQKLVRLGTVLLPHTRNPGAIKPLLRPYQHRPLTVALPRVSTPLATFLGSNVLPKIIPRAAVASIKLTSHIARVPLTFVGFGVGAVGYAHIQMNELSNNFSPNWALLAASQIRSYYDSTLQKGLSDITMVDLFNKFFPSQENSKQDDKEKENGNGNSSKPPNMIPAVLFASAAANEPKEKVRIIPPEPVEEPRRPKDDQFMILTKKLIEIRNMLKTIDHDETLQLPSIVVIGSQSSGKSSVLEAIVGREFLPKGSNMVTRRPIELTLINTPDSHEEYAEFPQVGLEKVRDFEQVQKTLMDMNMSVSDAECVSSKPIELRIYSPNIPDLTLIDLPGYIQIHNVNQPPALKQKIQDLCESYIRRQNIILAVCSADVDLANSEALLASRKVDPLGVRTIGVITKMDLVPPENGVAILQNTDYPLHLGYIGVICKNLGGESGPNGNKKVVETEDSYFRSNHVYSQRNIVVGTGNLRDKLTNVLEENMKRNLSTIVDRVQTELEEARYQFKVEYNDRRVTAESYVAETMDTLKLKFKDFAGTFGKPQVRQELRNLLEERVLDISAEMYWADPKIFSLGKDNSDDVYWEHKLDICSSLLTKSGLGRSSTQMVVDLVMKNMEKLASDEPFLYHPDTQRQIVQFSHEILKSKYQVTVDQVENTIKPYKYEVECTEQEWADGLKRSIGLLQKEISMCEYALTNIKTTVGKAKLRSAIKHVLDSERDEQRRAANKFIASQEEQELNMDSDLLDAAKPHFNPILIDKAKEAICLKQRAMILKYRLATLKSRKCKNVDNKTICPEVFLNVVAEKLVYTAVMFIQVELLNEFFFLFPREVDNRLYYGLNRNEIDYFAKENPRVMKQLKLAERKLKLEEVMEKLMYLVRRQEEFGARKYLR</sequence>
<evidence type="ECO:0000256" key="7">
    <source>
        <dbReference type="SAM" id="MobiDB-lite"/>
    </source>
</evidence>
<feature type="domain" description="GED" evidence="8">
    <location>
        <begin position="793"/>
        <end position="886"/>
    </location>
</feature>
<dbReference type="Proteomes" id="UP001479436">
    <property type="component" value="Unassembled WGS sequence"/>
</dbReference>
<dbReference type="SUPFAM" id="SSF52540">
    <property type="entry name" value="P-loop containing nucleoside triphosphate hydrolases"/>
    <property type="match status" value="1"/>
</dbReference>
<evidence type="ECO:0000259" key="9">
    <source>
        <dbReference type="PROSITE" id="PS51718"/>
    </source>
</evidence>
<dbReference type="InterPro" id="IPR020850">
    <property type="entry name" value="GED_dom"/>
</dbReference>
<dbReference type="PRINTS" id="PR00195">
    <property type="entry name" value="DYNAMIN"/>
</dbReference>
<evidence type="ECO:0000256" key="3">
    <source>
        <dbReference type="ARBA" id="ARBA00022801"/>
    </source>
</evidence>
<feature type="compositionally biased region" description="Basic and acidic residues" evidence="7">
    <location>
        <begin position="151"/>
        <end position="160"/>
    </location>
</feature>
<evidence type="ECO:0000256" key="5">
    <source>
        <dbReference type="ARBA" id="ARBA00048040"/>
    </source>
</evidence>
<feature type="region of interest" description="Disordered" evidence="7">
    <location>
        <begin position="148"/>
        <end position="169"/>
    </location>
</feature>
<dbReference type="Pfam" id="PF01031">
    <property type="entry name" value="Dynamin_M"/>
    <property type="match status" value="1"/>
</dbReference>
<proteinExistence type="inferred from homology"/>
<evidence type="ECO:0000313" key="11">
    <source>
        <dbReference type="Proteomes" id="UP001479436"/>
    </source>
</evidence>
<evidence type="ECO:0000256" key="6">
    <source>
        <dbReference type="RuleBase" id="RU003932"/>
    </source>
</evidence>
<dbReference type="Pfam" id="PF24550">
    <property type="entry name" value="LIS_MGM1"/>
    <property type="match status" value="1"/>
</dbReference>
<keyword evidence="4 6" id="KW-0342">GTP-binding</keyword>
<dbReference type="InterPro" id="IPR000375">
    <property type="entry name" value="Dynamin_stalk"/>
</dbReference>
<dbReference type="EC" id="3.6.5.5" evidence="1"/>
<comment type="catalytic activity">
    <reaction evidence="5">
        <text>GTP + H2O = GDP + phosphate + H(+)</text>
        <dbReference type="Rhea" id="RHEA:19669"/>
        <dbReference type="ChEBI" id="CHEBI:15377"/>
        <dbReference type="ChEBI" id="CHEBI:15378"/>
        <dbReference type="ChEBI" id="CHEBI:37565"/>
        <dbReference type="ChEBI" id="CHEBI:43474"/>
        <dbReference type="ChEBI" id="CHEBI:58189"/>
        <dbReference type="EC" id="3.6.5.5"/>
    </reaction>
</comment>
<evidence type="ECO:0000259" key="8">
    <source>
        <dbReference type="PROSITE" id="PS51388"/>
    </source>
</evidence>
<dbReference type="PANTHER" id="PTHR11566">
    <property type="entry name" value="DYNAMIN"/>
    <property type="match status" value="1"/>
</dbReference>
<dbReference type="InterPro" id="IPR019762">
    <property type="entry name" value="Dynamin_GTPase_CS"/>
</dbReference>
<accession>A0ABR2X0F2</accession>
<gene>
    <name evidence="10" type="primary">msp1_1</name>
    <name evidence="10" type="ORF">K7432_003119</name>
</gene>
<dbReference type="InterPro" id="IPR027417">
    <property type="entry name" value="P-loop_NTPase"/>
</dbReference>
<organism evidence="10 11">
    <name type="scientific">Basidiobolus ranarum</name>
    <dbReference type="NCBI Taxonomy" id="34480"/>
    <lineage>
        <taxon>Eukaryota</taxon>
        <taxon>Fungi</taxon>
        <taxon>Fungi incertae sedis</taxon>
        <taxon>Zoopagomycota</taxon>
        <taxon>Entomophthoromycotina</taxon>
        <taxon>Basidiobolomycetes</taxon>
        <taxon>Basidiobolales</taxon>
        <taxon>Basidiobolaceae</taxon>
        <taxon>Basidiobolus</taxon>
    </lineage>
</organism>
<dbReference type="InterPro" id="IPR001401">
    <property type="entry name" value="Dynamin_GTPase"/>
</dbReference>
<dbReference type="CDD" id="cd08771">
    <property type="entry name" value="DLP_1"/>
    <property type="match status" value="1"/>
</dbReference>
<feature type="domain" description="Dynamin-type G" evidence="9">
    <location>
        <begin position="230"/>
        <end position="496"/>
    </location>
</feature>
<protein>
    <recommendedName>
        <fullName evidence="1">dynamin GTPase</fullName>
        <ecNumber evidence="1">3.6.5.5</ecNumber>
    </recommendedName>
</protein>
<keyword evidence="11" id="KW-1185">Reference proteome</keyword>
<dbReference type="Gene3D" id="3.40.50.300">
    <property type="entry name" value="P-loop containing nucleotide triphosphate hydrolases"/>
    <property type="match status" value="1"/>
</dbReference>
<evidence type="ECO:0000256" key="2">
    <source>
        <dbReference type="ARBA" id="ARBA00022741"/>
    </source>
</evidence>
<dbReference type="Pfam" id="PF00350">
    <property type="entry name" value="Dynamin_N"/>
    <property type="match status" value="1"/>
</dbReference>
<comment type="caution">
    <text evidence="10">The sequence shown here is derived from an EMBL/GenBank/DDBJ whole genome shotgun (WGS) entry which is preliminary data.</text>
</comment>